<dbReference type="Proteomes" id="UP001500622">
    <property type="component" value="Unassembled WGS sequence"/>
</dbReference>
<evidence type="ECO:0000313" key="2">
    <source>
        <dbReference type="Proteomes" id="UP001500622"/>
    </source>
</evidence>
<sequence>MTVAGFQSGHPGFGADDVSVIFCTKYRDFRSRFPRLAPGIERADPGACTDFNVTVGLRGKPRLAEVRLDTCGLDELLRDIGRDDLVPQVTGLSAHPLADGLDQLHGHLLEMIGRAAGPATKQEWDGDHGE</sequence>
<dbReference type="EMBL" id="BAABGN010000013">
    <property type="protein sequence ID" value="GAA4432252.1"/>
    <property type="molecule type" value="Genomic_DNA"/>
</dbReference>
<reference evidence="2" key="1">
    <citation type="journal article" date="2019" name="Int. J. Syst. Evol. Microbiol.">
        <title>The Global Catalogue of Microorganisms (GCM) 10K type strain sequencing project: providing services to taxonomists for standard genome sequencing and annotation.</title>
        <authorList>
            <consortium name="The Broad Institute Genomics Platform"/>
            <consortium name="The Broad Institute Genome Sequencing Center for Infectious Disease"/>
            <person name="Wu L."/>
            <person name="Ma J."/>
        </authorList>
    </citation>
    <scope>NUCLEOTIDE SEQUENCE [LARGE SCALE GENOMIC DNA]</scope>
    <source>
        <strain evidence="2">JCM 17810</strain>
    </source>
</reference>
<dbReference type="RefSeq" id="WP_345218436.1">
    <property type="nucleotide sequence ID" value="NZ_BAABGN010000013.1"/>
</dbReference>
<proteinExistence type="predicted"/>
<keyword evidence="2" id="KW-1185">Reference proteome</keyword>
<gene>
    <name evidence="1" type="ORF">GCM10023169_37820</name>
</gene>
<protein>
    <submittedName>
        <fullName evidence="1">Uncharacterized protein</fullName>
    </submittedName>
</protein>
<comment type="caution">
    <text evidence="1">The sequence shown here is derived from an EMBL/GenBank/DDBJ whole genome shotgun (WGS) entry which is preliminary data.</text>
</comment>
<accession>A0ABP8LPW7</accession>
<name>A0ABP8LPW7_9MICO</name>
<organism evidence="1 2">
    <name type="scientific">Georgenia halophila</name>
    <dbReference type="NCBI Taxonomy" id="620889"/>
    <lineage>
        <taxon>Bacteria</taxon>
        <taxon>Bacillati</taxon>
        <taxon>Actinomycetota</taxon>
        <taxon>Actinomycetes</taxon>
        <taxon>Micrococcales</taxon>
        <taxon>Bogoriellaceae</taxon>
        <taxon>Georgenia</taxon>
    </lineage>
</organism>
<evidence type="ECO:0000313" key="1">
    <source>
        <dbReference type="EMBL" id="GAA4432252.1"/>
    </source>
</evidence>